<feature type="domain" description="AB hydrolase-1" evidence="4">
    <location>
        <begin position="65"/>
        <end position="347"/>
    </location>
</feature>
<protein>
    <submittedName>
        <fullName evidence="5">Epoxide hydrolase A-like protein</fullName>
    </submittedName>
</protein>
<evidence type="ECO:0000256" key="3">
    <source>
        <dbReference type="SAM" id="SignalP"/>
    </source>
</evidence>
<evidence type="ECO:0000313" key="5">
    <source>
        <dbReference type="EMBL" id="KAK5994734.1"/>
    </source>
</evidence>
<keyword evidence="3" id="KW-0732">Signal</keyword>
<dbReference type="InterPro" id="IPR000073">
    <property type="entry name" value="AB_hydrolase_1"/>
</dbReference>
<evidence type="ECO:0000313" key="6">
    <source>
        <dbReference type="Proteomes" id="UP001338125"/>
    </source>
</evidence>
<keyword evidence="1" id="KW-0378">Hydrolase</keyword>
<dbReference type="EMBL" id="JAVFKD010000004">
    <property type="protein sequence ID" value="KAK5994734.1"/>
    <property type="molecule type" value="Genomic_DNA"/>
</dbReference>
<feature type="chain" id="PRO_5047010370" evidence="3">
    <location>
        <begin position="20"/>
        <end position="367"/>
    </location>
</feature>
<sequence length="367" mass="41238">MKGVLCMSMAFAALASAIAAPKPFNPNAYTKKFATCKATERGDGTPVDIKLKLAYLDINPTAEKVLVMLHGWPSLWTTYRNQILSLGQEYRLIIPEHRGYGDSEHPHDLFESNTMPDFVDDVMCMMDNAGVKAGVCVGNDFGAQVCWEAGRMRPDRFIGVFNIVVPYVSSAFPFAPTEKLVEIAPGFGYQLYLSNNASGGAIEMDADPRNGIRSCAQIATSEVPEHFLKDQTSFLQSWYEDNKKNGRKDIPFSGIMSQEVEDYMVASYQKQGFYNTFNGYQRRNRYDTYQFERAQGNYTLSQPTFSLYPTKDPVANWAMVASVLGSAKWLTNHYNATIDTAHWPHEETPDAFDAIFKEWIGNVTFAK</sequence>
<gene>
    <name evidence="5" type="ORF">PT974_03117</name>
</gene>
<dbReference type="Pfam" id="PF00561">
    <property type="entry name" value="Abhydrolase_1"/>
    <property type="match status" value="1"/>
</dbReference>
<organism evidence="5 6">
    <name type="scientific">Cladobotryum mycophilum</name>
    <dbReference type="NCBI Taxonomy" id="491253"/>
    <lineage>
        <taxon>Eukaryota</taxon>
        <taxon>Fungi</taxon>
        <taxon>Dikarya</taxon>
        <taxon>Ascomycota</taxon>
        <taxon>Pezizomycotina</taxon>
        <taxon>Sordariomycetes</taxon>
        <taxon>Hypocreomycetidae</taxon>
        <taxon>Hypocreales</taxon>
        <taxon>Hypocreaceae</taxon>
        <taxon>Cladobotryum</taxon>
    </lineage>
</organism>
<keyword evidence="6" id="KW-1185">Reference proteome</keyword>
<evidence type="ECO:0000256" key="2">
    <source>
        <dbReference type="ARBA" id="ARBA00038334"/>
    </source>
</evidence>
<name>A0ABR0SRD9_9HYPO</name>
<dbReference type="Gene3D" id="3.40.50.1820">
    <property type="entry name" value="alpha/beta hydrolase"/>
    <property type="match status" value="1"/>
</dbReference>
<evidence type="ECO:0000256" key="1">
    <source>
        <dbReference type="ARBA" id="ARBA00022801"/>
    </source>
</evidence>
<dbReference type="Proteomes" id="UP001338125">
    <property type="component" value="Unassembled WGS sequence"/>
</dbReference>
<dbReference type="PANTHER" id="PTHR43329">
    <property type="entry name" value="EPOXIDE HYDROLASE"/>
    <property type="match status" value="1"/>
</dbReference>
<proteinExistence type="inferred from homology"/>
<dbReference type="PRINTS" id="PR00412">
    <property type="entry name" value="EPOXHYDRLASE"/>
</dbReference>
<evidence type="ECO:0000259" key="4">
    <source>
        <dbReference type="Pfam" id="PF00561"/>
    </source>
</evidence>
<comment type="caution">
    <text evidence="5">The sequence shown here is derived from an EMBL/GenBank/DDBJ whole genome shotgun (WGS) entry which is preliminary data.</text>
</comment>
<reference evidence="5 6" key="1">
    <citation type="submission" date="2024-01" db="EMBL/GenBank/DDBJ databases">
        <title>Complete genome of Cladobotryum mycophilum ATHUM6906.</title>
        <authorList>
            <person name="Christinaki A.C."/>
            <person name="Myridakis A.I."/>
            <person name="Kouvelis V.N."/>
        </authorList>
    </citation>
    <scope>NUCLEOTIDE SEQUENCE [LARGE SCALE GENOMIC DNA]</scope>
    <source>
        <strain evidence="5 6">ATHUM6906</strain>
    </source>
</reference>
<dbReference type="InterPro" id="IPR000639">
    <property type="entry name" value="Epox_hydrolase-like"/>
</dbReference>
<accession>A0ABR0SRD9</accession>
<comment type="similarity">
    <text evidence="2">Belongs to the AB hydrolase superfamily. Epoxide hydrolase family.</text>
</comment>
<dbReference type="SUPFAM" id="SSF53474">
    <property type="entry name" value="alpha/beta-Hydrolases"/>
    <property type="match status" value="1"/>
</dbReference>
<dbReference type="InterPro" id="IPR029058">
    <property type="entry name" value="AB_hydrolase_fold"/>
</dbReference>
<feature type="signal peptide" evidence="3">
    <location>
        <begin position="1"/>
        <end position="19"/>
    </location>
</feature>